<evidence type="ECO:0000313" key="1">
    <source>
        <dbReference type="EMBL" id="SEB19946.1"/>
    </source>
</evidence>
<organism evidence="1 2">
    <name type="scientific">Pedobacter hartonius</name>
    <dbReference type="NCBI Taxonomy" id="425514"/>
    <lineage>
        <taxon>Bacteria</taxon>
        <taxon>Pseudomonadati</taxon>
        <taxon>Bacteroidota</taxon>
        <taxon>Sphingobacteriia</taxon>
        <taxon>Sphingobacteriales</taxon>
        <taxon>Sphingobacteriaceae</taxon>
        <taxon>Pedobacter</taxon>
    </lineage>
</organism>
<dbReference type="AlphaFoldDB" id="A0A1H4HE51"/>
<dbReference type="RefSeq" id="WP_090559869.1">
    <property type="nucleotide sequence ID" value="NZ_FNRA01000016.1"/>
</dbReference>
<reference evidence="1 2" key="1">
    <citation type="submission" date="2016-10" db="EMBL/GenBank/DDBJ databases">
        <authorList>
            <person name="de Groot N.N."/>
        </authorList>
    </citation>
    <scope>NUCLEOTIDE SEQUENCE [LARGE SCALE GENOMIC DNA]</scope>
    <source>
        <strain evidence="1 2">DSM 19033</strain>
    </source>
</reference>
<protein>
    <recommendedName>
        <fullName evidence="3">Polysaccharide pyruvyl transferase</fullName>
    </recommendedName>
</protein>
<keyword evidence="2" id="KW-1185">Reference proteome</keyword>
<sequence length="238" mass="27988">MKKYLISYGCERFSLQRELFRALAVSSEFFDEVNVFTPEDFDIEFASKMRNTLTLTKGGGFWLWKPYFIKKMLDQIEEGDVLVYCGANCVVNSWGKPRFDGYVERLLASETGSLAFELPYKESEYTKMEVFEHFNTSDELRNSKQLMATILMLKKCPHTTMMVDKWYDTACAHPSLFTDELRILPQDSDFIAHRYDQSIFSVIRKMYGAEIIPMNEYFFDFIRECNTFPFWATSRSQP</sequence>
<evidence type="ECO:0008006" key="3">
    <source>
        <dbReference type="Google" id="ProtNLM"/>
    </source>
</evidence>
<gene>
    <name evidence="1" type="ORF">SAMN05443550_11621</name>
</gene>
<dbReference type="OrthoDB" id="9804725at2"/>
<dbReference type="EMBL" id="FNRA01000016">
    <property type="protein sequence ID" value="SEB19946.1"/>
    <property type="molecule type" value="Genomic_DNA"/>
</dbReference>
<evidence type="ECO:0000313" key="2">
    <source>
        <dbReference type="Proteomes" id="UP000198850"/>
    </source>
</evidence>
<dbReference type="Proteomes" id="UP000198850">
    <property type="component" value="Unassembled WGS sequence"/>
</dbReference>
<proteinExistence type="predicted"/>
<name>A0A1H4HE51_9SPHI</name>
<accession>A0A1H4HE51</accession>